<dbReference type="InterPro" id="IPR018303">
    <property type="entry name" value="ATPase_P-typ_P_site"/>
</dbReference>
<dbReference type="EMBL" id="DXBS01000073">
    <property type="protein sequence ID" value="HIZ24590.1"/>
    <property type="molecule type" value="Genomic_DNA"/>
</dbReference>
<dbReference type="SFLD" id="SFLDF00027">
    <property type="entry name" value="p-type_atpase"/>
    <property type="match status" value="1"/>
</dbReference>
<dbReference type="Gene3D" id="2.70.150.10">
    <property type="entry name" value="Calcium-transporting ATPase, cytoplasmic transduction domain A"/>
    <property type="match status" value="1"/>
</dbReference>
<keyword evidence="8" id="KW-0547">Nucleotide-binding</keyword>
<evidence type="ECO:0000256" key="5">
    <source>
        <dbReference type="ARBA" id="ARBA00022568"/>
    </source>
</evidence>
<dbReference type="InterPro" id="IPR004014">
    <property type="entry name" value="ATPase_P-typ_cation-transptr_N"/>
</dbReference>
<dbReference type="InterPro" id="IPR006068">
    <property type="entry name" value="ATPase_P-typ_cation-transptr_C"/>
</dbReference>
<proteinExistence type="inferred from homology"/>
<keyword evidence="5" id="KW-0813">Transport</keyword>
<comment type="catalytic activity">
    <reaction evidence="13">
        <text>Ca(2+)(in) + ATP + H2O = Ca(2+)(out) + ADP + phosphate + H(+)</text>
        <dbReference type="Rhea" id="RHEA:18105"/>
        <dbReference type="ChEBI" id="CHEBI:15377"/>
        <dbReference type="ChEBI" id="CHEBI:15378"/>
        <dbReference type="ChEBI" id="CHEBI:29108"/>
        <dbReference type="ChEBI" id="CHEBI:30616"/>
        <dbReference type="ChEBI" id="CHEBI:43474"/>
        <dbReference type="ChEBI" id="CHEBI:456216"/>
        <dbReference type="EC" id="7.2.2.10"/>
    </reaction>
</comment>
<dbReference type="InterPro" id="IPR059000">
    <property type="entry name" value="ATPase_P-type_domA"/>
</dbReference>
<protein>
    <recommendedName>
        <fullName evidence="3">P-type Ca(2+) transporter</fullName>
        <ecNumber evidence="3">7.2.2.10</ecNumber>
    </recommendedName>
</protein>
<dbReference type="InterPro" id="IPR036412">
    <property type="entry name" value="HAD-like_sf"/>
</dbReference>
<dbReference type="Gene3D" id="1.20.1110.10">
    <property type="entry name" value="Calcium-transporting ATPase, transmembrane domain"/>
    <property type="match status" value="1"/>
</dbReference>
<dbReference type="PANTHER" id="PTHR43294">
    <property type="entry name" value="SODIUM/POTASSIUM-TRANSPORTING ATPASE SUBUNIT ALPHA"/>
    <property type="match status" value="1"/>
</dbReference>
<keyword evidence="6 14" id="KW-0812">Transmembrane</keyword>
<evidence type="ECO:0000256" key="13">
    <source>
        <dbReference type="ARBA" id="ARBA00048694"/>
    </source>
</evidence>
<evidence type="ECO:0000256" key="2">
    <source>
        <dbReference type="ARBA" id="ARBA00005675"/>
    </source>
</evidence>
<dbReference type="InterPro" id="IPR023298">
    <property type="entry name" value="ATPase_P-typ_TM_dom_sf"/>
</dbReference>
<dbReference type="GO" id="GO:0005391">
    <property type="term" value="F:P-type sodium:potassium-exchanging transporter activity"/>
    <property type="evidence" value="ECO:0007669"/>
    <property type="project" value="TreeGrafter"/>
</dbReference>
<dbReference type="Pfam" id="PF00690">
    <property type="entry name" value="Cation_ATPase_N"/>
    <property type="match status" value="1"/>
</dbReference>
<dbReference type="Proteomes" id="UP000824044">
    <property type="component" value="Unassembled WGS sequence"/>
</dbReference>
<dbReference type="InterPro" id="IPR001757">
    <property type="entry name" value="P_typ_ATPase"/>
</dbReference>
<dbReference type="SFLD" id="SFLDS00003">
    <property type="entry name" value="Haloacid_Dehalogenase"/>
    <property type="match status" value="1"/>
</dbReference>
<dbReference type="InterPro" id="IPR044492">
    <property type="entry name" value="P_typ_ATPase_HD_dom"/>
</dbReference>
<keyword evidence="5" id="KW-0109">Calcium transport</keyword>
<name>A0A9D2DX07_9FIRM</name>
<feature type="transmembrane region" description="Helical" evidence="14">
    <location>
        <begin position="706"/>
        <end position="725"/>
    </location>
</feature>
<keyword evidence="5" id="KW-0106">Calcium</keyword>
<dbReference type="FunFam" id="3.40.50.1000:FF:000028">
    <property type="entry name" value="Calcium-transporting P-type ATPase, putative"/>
    <property type="match status" value="1"/>
</dbReference>
<evidence type="ECO:0000256" key="12">
    <source>
        <dbReference type="ARBA" id="ARBA00023136"/>
    </source>
</evidence>
<dbReference type="GO" id="GO:1990573">
    <property type="term" value="P:potassium ion import across plasma membrane"/>
    <property type="evidence" value="ECO:0007669"/>
    <property type="project" value="TreeGrafter"/>
</dbReference>
<dbReference type="GO" id="GO:0006883">
    <property type="term" value="P:intracellular sodium ion homeostasis"/>
    <property type="evidence" value="ECO:0007669"/>
    <property type="project" value="TreeGrafter"/>
</dbReference>
<dbReference type="SUPFAM" id="SSF81653">
    <property type="entry name" value="Calcium ATPase, transduction domain A"/>
    <property type="match status" value="1"/>
</dbReference>
<keyword evidence="9" id="KW-0067">ATP-binding</keyword>
<dbReference type="PRINTS" id="PR00120">
    <property type="entry name" value="HATPASE"/>
</dbReference>
<dbReference type="InterPro" id="IPR050510">
    <property type="entry name" value="Cation_transp_ATPase_P-type"/>
</dbReference>
<dbReference type="AlphaFoldDB" id="A0A9D2DX07"/>
<dbReference type="InterPro" id="IPR023214">
    <property type="entry name" value="HAD_sf"/>
</dbReference>
<dbReference type="PANTHER" id="PTHR43294:SF21">
    <property type="entry name" value="CATION TRANSPORTING ATPASE"/>
    <property type="match status" value="1"/>
</dbReference>
<dbReference type="GO" id="GO:0030007">
    <property type="term" value="P:intracellular potassium ion homeostasis"/>
    <property type="evidence" value="ECO:0007669"/>
    <property type="project" value="TreeGrafter"/>
</dbReference>
<dbReference type="SUPFAM" id="SSF56784">
    <property type="entry name" value="HAD-like"/>
    <property type="match status" value="1"/>
</dbReference>
<dbReference type="SMART" id="SM00831">
    <property type="entry name" value="Cation_ATPase_N"/>
    <property type="match status" value="1"/>
</dbReference>
<gene>
    <name evidence="16" type="ORF">H9812_03830</name>
</gene>
<dbReference type="GO" id="GO:1902600">
    <property type="term" value="P:proton transmembrane transport"/>
    <property type="evidence" value="ECO:0007669"/>
    <property type="project" value="TreeGrafter"/>
</dbReference>
<evidence type="ECO:0000313" key="16">
    <source>
        <dbReference type="EMBL" id="HIZ24590.1"/>
    </source>
</evidence>
<evidence type="ECO:0000256" key="6">
    <source>
        <dbReference type="ARBA" id="ARBA00022692"/>
    </source>
</evidence>
<evidence type="ECO:0000259" key="15">
    <source>
        <dbReference type="SMART" id="SM00831"/>
    </source>
</evidence>
<evidence type="ECO:0000256" key="14">
    <source>
        <dbReference type="SAM" id="Phobius"/>
    </source>
</evidence>
<dbReference type="Pfam" id="PF00122">
    <property type="entry name" value="E1-E2_ATPase"/>
    <property type="match status" value="1"/>
</dbReference>
<feature type="transmembrane region" description="Helical" evidence="14">
    <location>
        <begin position="59"/>
        <end position="81"/>
    </location>
</feature>
<evidence type="ECO:0000256" key="4">
    <source>
        <dbReference type="ARBA" id="ARBA00022475"/>
    </source>
</evidence>
<comment type="caution">
    <text evidence="16">The sequence shown here is derived from an EMBL/GenBank/DDBJ whole genome shotgun (WGS) entry which is preliminary data.</text>
</comment>
<dbReference type="Pfam" id="PF00689">
    <property type="entry name" value="Cation_ATPase_C"/>
    <property type="match status" value="1"/>
</dbReference>
<dbReference type="SUPFAM" id="SSF81660">
    <property type="entry name" value="Metal cation-transporting ATPase, ATP-binding domain N"/>
    <property type="match status" value="1"/>
</dbReference>
<accession>A0A9D2DX07</accession>
<dbReference type="GO" id="GO:0016887">
    <property type="term" value="F:ATP hydrolysis activity"/>
    <property type="evidence" value="ECO:0007669"/>
    <property type="project" value="InterPro"/>
</dbReference>
<feature type="domain" description="Cation-transporting P-type ATPase N-terminal" evidence="15">
    <location>
        <begin position="2"/>
        <end position="78"/>
    </location>
</feature>
<dbReference type="GO" id="GO:0036376">
    <property type="term" value="P:sodium ion export across plasma membrane"/>
    <property type="evidence" value="ECO:0007669"/>
    <property type="project" value="TreeGrafter"/>
</dbReference>
<comment type="similarity">
    <text evidence="2">Belongs to the cation transport ATPase (P-type) (TC 3.A.3) family. Type IIA subfamily.</text>
</comment>
<dbReference type="GO" id="GO:0005886">
    <property type="term" value="C:plasma membrane"/>
    <property type="evidence" value="ECO:0007669"/>
    <property type="project" value="UniProtKB-SubCell"/>
</dbReference>
<dbReference type="GO" id="GO:0046872">
    <property type="term" value="F:metal ion binding"/>
    <property type="evidence" value="ECO:0007669"/>
    <property type="project" value="UniProtKB-KW"/>
</dbReference>
<dbReference type="Pfam" id="PF13246">
    <property type="entry name" value="Cation_ATPase"/>
    <property type="match status" value="1"/>
</dbReference>
<dbReference type="PROSITE" id="PS00154">
    <property type="entry name" value="ATPASE_E1_E2"/>
    <property type="match status" value="1"/>
</dbReference>
<keyword evidence="10" id="KW-1278">Translocase</keyword>
<keyword evidence="12 14" id="KW-0472">Membrane</keyword>
<reference evidence="16" key="2">
    <citation type="submission" date="2021-04" db="EMBL/GenBank/DDBJ databases">
        <authorList>
            <person name="Gilroy R."/>
        </authorList>
    </citation>
    <scope>NUCLEOTIDE SEQUENCE</scope>
    <source>
        <strain evidence="16">CHK33-5263</strain>
    </source>
</reference>
<evidence type="ECO:0000256" key="8">
    <source>
        <dbReference type="ARBA" id="ARBA00022741"/>
    </source>
</evidence>
<evidence type="ECO:0000256" key="10">
    <source>
        <dbReference type="ARBA" id="ARBA00022967"/>
    </source>
</evidence>
<dbReference type="Gene3D" id="3.40.50.1000">
    <property type="entry name" value="HAD superfamily/HAD-like"/>
    <property type="match status" value="1"/>
</dbReference>
<feature type="transmembrane region" description="Helical" evidence="14">
    <location>
        <begin position="793"/>
        <end position="813"/>
    </location>
</feature>
<dbReference type="InterPro" id="IPR008250">
    <property type="entry name" value="ATPase_P-typ_transduc_dom_A_sf"/>
</dbReference>
<keyword evidence="4" id="KW-1003">Cell membrane</keyword>
<comment type="subcellular location">
    <subcellularLocation>
        <location evidence="1">Cell membrane</location>
        <topology evidence="1">Multi-pass membrane protein</topology>
    </subcellularLocation>
</comment>
<feature type="transmembrane region" description="Helical" evidence="14">
    <location>
        <begin position="834"/>
        <end position="859"/>
    </location>
</feature>
<dbReference type="Gene3D" id="3.40.1110.10">
    <property type="entry name" value="Calcium-transporting ATPase, cytoplasmic domain N"/>
    <property type="match status" value="1"/>
</dbReference>
<keyword evidence="11 14" id="KW-1133">Transmembrane helix</keyword>
<feature type="transmembrane region" description="Helical" evidence="14">
    <location>
        <begin position="93"/>
        <end position="109"/>
    </location>
</feature>
<dbReference type="EC" id="7.2.2.10" evidence="3"/>
<keyword evidence="5" id="KW-0406">Ion transport</keyword>
<dbReference type="FunFam" id="3.40.50.1000:FF:000001">
    <property type="entry name" value="Phospholipid-transporting ATPase IC"/>
    <property type="match status" value="1"/>
</dbReference>
<dbReference type="SFLD" id="SFLDG00002">
    <property type="entry name" value="C1.7:_P-type_atpase_like"/>
    <property type="match status" value="1"/>
</dbReference>
<dbReference type="PRINTS" id="PR00119">
    <property type="entry name" value="CATATPASE"/>
</dbReference>
<evidence type="ECO:0000256" key="1">
    <source>
        <dbReference type="ARBA" id="ARBA00004651"/>
    </source>
</evidence>
<keyword evidence="7" id="KW-0479">Metal-binding</keyword>
<organism evidence="16 17">
    <name type="scientific">Candidatus Gallimonas intestinigallinarum</name>
    <dbReference type="NCBI Taxonomy" id="2838604"/>
    <lineage>
        <taxon>Bacteria</taxon>
        <taxon>Bacillati</taxon>
        <taxon>Bacillota</taxon>
        <taxon>Clostridia</taxon>
        <taxon>Candidatus Gallimonas</taxon>
    </lineage>
</organism>
<dbReference type="NCBIfam" id="TIGR01494">
    <property type="entry name" value="ATPase_P-type"/>
    <property type="match status" value="2"/>
</dbReference>
<dbReference type="CDD" id="cd02089">
    <property type="entry name" value="P-type_ATPase_Ca_prok"/>
    <property type="match status" value="1"/>
</dbReference>
<feature type="transmembrane region" description="Helical" evidence="14">
    <location>
        <begin position="257"/>
        <end position="281"/>
    </location>
</feature>
<evidence type="ECO:0000256" key="7">
    <source>
        <dbReference type="ARBA" id="ARBA00022723"/>
    </source>
</evidence>
<feature type="transmembrane region" description="Helical" evidence="14">
    <location>
        <begin position="746"/>
        <end position="773"/>
    </location>
</feature>
<dbReference type="GO" id="GO:0005524">
    <property type="term" value="F:ATP binding"/>
    <property type="evidence" value="ECO:0007669"/>
    <property type="project" value="UniProtKB-KW"/>
</dbReference>
<sequence>MAYHDQSAEEVLASLETDAQHGLSAEQVAARRAQYGENKLDEKKKKPLIVRFLEQFKDVMIIILLIAACVSFGIICYQVFVTHEESPIEFVEPALIVFIVVLNAIMGLVQESKAEKALEALKNMSAPHARVIRDGKEQIIQASELVPGDIIFLEAGDFVPADARLLKSSNLKSEESALTGESVPSEKDASAQVEENAAIGDRTNMVFTGCSITYGTATAVVTGTGMKTEMGKIANLLAGEKETRTPLQAKLAQLGKYLGIVALAACVIIFIVGACVGLDWLELFMTAVSLAVSAIPEGLPAVVTIVLSIGVTRMVKKNAIIKRLPAVETLGSASVICSDKTGTLTQNRMTLVKTYLDGGKVTAFDPATADENVKTLLNWGTLCCDGSVEFENGKEVHLGDPTETAIVLAAHKAGNSKDALNEKCPRVSGIPFDSDRKLMTSVNKVGERYLVIVKGAFDVMATRCIAGDLDAARAAVEEMSADALRVLAVGYKYIDSVPAEPTSEELENGLTFLGLVGMIDPPRPEAKAAVAVCRKAGIKPIMITGDHVTTASAIAKELGILLEGDKAITGAQLDVMSDEELDKEVEGISVYARVSPENKIRIVKAWQKKGQVVSMTGDGVNDAPALKAADIGCAMGITGTDVAKGAADMTLTDDNFATIVDAVKEGRGIYSNIKKVVGFLLGTNISEVIVVFLCMCIFQISPFISIQLLWINLIGDSLPAVALGMEKLEPDVMDQKPRSKNESIFAHGYGIQIVLQGCMFAGLAIASYCIGRFGFGWNPDPREVGEVLAQANAAKLSAATFFVLALSQSLHAYNMRSGHSLFKIGPFSNKVLNWVTLLALALIAFVMFTPGVMSVFGFGDEYLPWQMYLIGIGLSIVPIIVMEIAKAFDLVRHHK</sequence>
<dbReference type="FunFam" id="2.70.150.10:FF:000016">
    <property type="entry name" value="Calcium-transporting P-type ATPase putative"/>
    <property type="match status" value="1"/>
</dbReference>
<dbReference type="SUPFAM" id="SSF81665">
    <property type="entry name" value="Calcium ATPase, transmembrane domain M"/>
    <property type="match status" value="1"/>
</dbReference>
<feature type="transmembrane region" description="Helical" evidence="14">
    <location>
        <begin position="676"/>
        <end position="700"/>
    </location>
</feature>
<evidence type="ECO:0000256" key="11">
    <source>
        <dbReference type="ARBA" id="ARBA00022989"/>
    </source>
</evidence>
<evidence type="ECO:0000256" key="9">
    <source>
        <dbReference type="ARBA" id="ARBA00022840"/>
    </source>
</evidence>
<dbReference type="InterPro" id="IPR023299">
    <property type="entry name" value="ATPase_P-typ_cyto_dom_N"/>
</dbReference>
<reference evidence="16" key="1">
    <citation type="journal article" date="2021" name="PeerJ">
        <title>Extensive microbial diversity within the chicken gut microbiome revealed by metagenomics and culture.</title>
        <authorList>
            <person name="Gilroy R."/>
            <person name="Ravi A."/>
            <person name="Getino M."/>
            <person name="Pursley I."/>
            <person name="Horton D.L."/>
            <person name="Alikhan N.F."/>
            <person name="Baker D."/>
            <person name="Gharbi K."/>
            <person name="Hall N."/>
            <person name="Watson M."/>
            <person name="Adriaenssens E.M."/>
            <person name="Foster-Nyarko E."/>
            <person name="Jarju S."/>
            <person name="Secka A."/>
            <person name="Antonio M."/>
            <person name="Oren A."/>
            <person name="Chaudhuri R.R."/>
            <person name="La Ragione R."/>
            <person name="Hildebrand F."/>
            <person name="Pallen M.J."/>
        </authorList>
    </citation>
    <scope>NUCLEOTIDE SEQUENCE</scope>
    <source>
        <strain evidence="16">CHK33-5263</strain>
    </source>
</reference>
<evidence type="ECO:0000313" key="17">
    <source>
        <dbReference type="Proteomes" id="UP000824044"/>
    </source>
</evidence>
<feature type="transmembrane region" description="Helical" evidence="14">
    <location>
        <begin position="865"/>
        <end position="885"/>
    </location>
</feature>
<feature type="transmembrane region" description="Helical" evidence="14">
    <location>
        <begin position="287"/>
        <end position="312"/>
    </location>
</feature>
<dbReference type="GO" id="GO:0005388">
    <property type="term" value="F:P-type calcium transporter activity"/>
    <property type="evidence" value="ECO:0007669"/>
    <property type="project" value="UniProtKB-EC"/>
</dbReference>
<evidence type="ECO:0000256" key="3">
    <source>
        <dbReference type="ARBA" id="ARBA00012790"/>
    </source>
</evidence>